<dbReference type="PROSITE" id="PS50883">
    <property type="entry name" value="EAL"/>
    <property type="match status" value="1"/>
</dbReference>
<dbReference type="PANTHER" id="PTHR33525:SF4">
    <property type="entry name" value="CYCLIC DI-GMP PHOSPHODIESTERASE CDGJ"/>
    <property type="match status" value="1"/>
</dbReference>
<keyword evidence="4" id="KW-1185">Reference proteome</keyword>
<dbReference type="PANTHER" id="PTHR33525">
    <property type="match status" value="1"/>
</dbReference>
<dbReference type="InterPro" id="IPR052340">
    <property type="entry name" value="RNase_Y/CdgJ"/>
</dbReference>
<proteinExistence type="predicted"/>
<dbReference type="Gene3D" id="1.10.3210.10">
    <property type="entry name" value="Hypothetical protein af1432"/>
    <property type="match status" value="1"/>
</dbReference>
<dbReference type="RefSeq" id="WP_126380771.1">
    <property type="nucleotide sequence ID" value="NZ_AP017378.1"/>
</dbReference>
<dbReference type="SUPFAM" id="SSF141868">
    <property type="entry name" value="EAL domain-like"/>
    <property type="match status" value="1"/>
</dbReference>
<dbReference type="SUPFAM" id="SSF109604">
    <property type="entry name" value="HD-domain/PDEase-like"/>
    <property type="match status" value="1"/>
</dbReference>
<dbReference type="GO" id="GO:0016787">
    <property type="term" value="F:hydrolase activity"/>
    <property type="evidence" value="ECO:0007669"/>
    <property type="project" value="UniProtKB-KW"/>
</dbReference>
<dbReference type="OrthoDB" id="9804751at2"/>
<dbReference type="AlphaFoldDB" id="A0A2Z6B2K8"/>
<dbReference type="Pfam" id="PF00563">
    <property type="entry name" value="EAL"/>
    <property type="match status" value="1"/>
</dbReference>
<protein>
    <submittedName>
        <fullName evidence="3">Diguanylate phosphodiesterase metal dependent hydrolase domain containing protein</fullName>
    </submittedName>
</protein>
<sequence>MSPDISMDNTYESIFVARQPIFDDQQDVWGYELLFRASAEAGGANVADGDLATAKVIADGFVLASDGMSTGQRALVNFPQNLILDQFAYALPSDIAVIEILEDVRPEPEVLEALQGLKDSGYTLAMDDFMGETELMPFVEMADILKVDILGILGPEGIAHADKLRKVMADLGSTNCRLLAEKVEDLEVFSLCKELGFTLFQGYFFAKPEIIPGKKISSNEIAKIQLLKELGAPDFDVNRLSKIIQLDPSLSYRLFRYINSAGMGVSQKVESVTRAITLLGQRQLSQWLRVVIMSDLAPTKKGQEVAFMSVQRGRFLELLAQQCPSGQKPETLFLLGLFSLLDAMLGQTMDEVLKHVPLDKAMEDALKGGESEFRFCLDLTKAYEYGDWEAVERMIAPHGITQPQAAPLYTEAMAWTQNILGDCNTPDCA</sequence>
<dbReference type="Proteomes" id="UP000269883">
    <property type="component" value="Chromosome"/>
</dbReference>
<dbReference type="EMBL" id="AP017378">
    <property type="protein sequence ID" value="BBD09749.1"/>
    <property type="molecule type" value="Genomic_DNA"/>
</dbReference>
<gene>
    <name evidence="3" type="ORF">DFE_3023</name>
</gene>
<dbReference type="Pfam" id="PF08668">
    <property type="entry name" value="HDOD"/>
    <property type="match status" value="1"/>
</dbReference>
<dbReference type="InterPro" id="IPR001633">
    <property type="entry name" value="EAL_dom"/>
</dbReference>
<evidence type="ECO:0000259" key="2">
    <source>
        <dbReference type="PROSITE" id="PS51833"/>
    </source>
</evidence>
<feature type="domain" description="EAL" evidence="1">
    <location>
        <begin position="1"/>
        <end position="222"/>
    </location>
</feature>
<dbReference type="InterPro" id="IPR013976">
    <property type="entry name" value="HDOD"/>
</dbReference>
<dbReference type="KEGG" id="dfl:DFE_3023"/>
<feature type="domain" description="HDOD" evidence="2">
    <location>
        <begin position="216"/>
        <end position="404"/>
    </location>
</feature>
<evidence type="ECO:0000313" key="3">
    <source>
        <dbReference type="EMBL" id="BBD09749.1"/>
    </source>
</evidence>
<dbReference type="SMART" id="SM00052">
    <property type="entry name" value="EAL"/>
    <property type="match status" value="1"/>
</dbReference>
<accession>A0A2Z6B2K8</accession>
<dbReference type="Gene3D" id="3.20.20.450">
    <property type="entry name" value="EAL domain"/>
    <property type="match status" value="1"/>
</dbReference>
<organism evidence="3 4">
    <name type="scientific">Desulfovibrio ferrophilus</name>
    <dbReference type="NCBI Taxonomy" id="241368"/>
    <lineage>
        <taxon>Bacteria</taxon>
        <taxon>Pseudomonadati</taxon>
        <taxon>Thermodesulfobacteriota</taxon>
        <taxon>Desulfovibrionia</taxon>
        <taxon>Desulfovibrionales</taxon>
        <taxon>Desulfovibrionaceae</taxon>
        <taxon>Desulfovibrio</taxon>
    </lineage>
</organism>
<dbReference type="PIRSF" id="PIRSF003180">
    <property type="entry name" value="DiGMPpdiest_YuxH"/>
    <property type="match status" value="1"/>
</dbReference>
<keyword evidence="3" id="KW-0378">Hydrolase</keyword>
<name>A0A2Z6B2K8_9BACT</name>
<dbReference type="InterPro" id="IPR014408">
    <property type="entry name" value="dGMP_Pdiesterase_EAL/HD-GYP"/>
</dbReference>
<evidence type="ECO:0000313" key="4">
    <source>
        <dbReference type="Proteomes" id="UP000269883"/>
    </source>
</evidence>
<dbReference type="PROSITE" id="PS51833">
    <property type="entry name" value="HDOD"/>
    <property type="match status" value="1"/>
</dbReference>
<reference evidence="3 4" key="1">
    <citation type="journal article" date="2018" name="Sci. Adv.">
        <title>Multi-heme cytochromes provide a pathway for survival in energy-limited environments.</title>
        <authorList>
            <person name="Deng X."/>
            <person name="Dohmae N."/>
            <person name="Nealson K.H."/>
            <person name="Hashimoto K."/>
            <person name="Okamoto A."/>
        </authorList>
    </citation>
    <scope>NUCLEOTIDE SEQUENCE [LARGE SCALE GENOMIC DNA]</scope>
    <source>
        <strain evidence="3 4">IS5</strain>
    </source>
</reference>
<dbReference type="InterPro" id="IPR035919">
    <property type="entry name" value="EAL_sf"/>
</dbReference>
<evidence type="ECO:0000259" key="1">
    <source>
        <dbReference type="PROSITE" id="PS50883"/>
    </source>
</evidence>